<keyword evidence="2" id="KW-0934">Plastid</keyword>
<keyword evidence="1" id="KW-1133">Transmembrane helix</keyword>
<feature type="transmembrane region" description="Helical" evidence="1">
    <location>
        <begin position="7"/>
        <end position="27"/>
    </location>
</feature>
<dbReference type="EMBL" id="MK085997">
    <property type="protein sequence ID" value="QBX98437.1"/>
    <property type="molecule type" value="Genomic_DNA"/>
</dbReference>
<name>A0A4D6C4Z3_9CHLO</name>
<sequence length="75" mass="8791">MRFLKNFPWPLIELLVGFVFGSCFIVLFKPSQVILFTILIFIEGTSWRWNNLTQWNRIRAGFFLGVFVDAFKVGS</sequence>
<evidence type="ECO:0000256" key="1">
    <source>
        <dbReference type="SAM" id="Phobius"/>
    </source>
</evidence>
<gene>
    <name evidence="2" type="primary">ycf20</name>
</gene>
<keyword evidence="1" id="KW-0812">Transmembrane</keyword>
<reference evidence="2" key="1">
    <citation type="journal article" date="2019" name="Genome Biol. Evol.">
        <title>Tracing the Evolution of the Plastome and Mitogenome in the Chloropicophyceae Uncovered Convergent tRNA Gene Losses and a Variant Plastid Genetic Code.</title>
        <authorList>
            <person name="Turmel M."/>
            <person name="Dos Santos A.L."/>
            <person name="Otis C."/>
            <person name="Sergerie R."/>
            <person name="Lemieux C."/>
        </authorList>
    </citation>
    <scope>NUCLEOTIDE SEQUENCE</scope>
</reference>
<dbReference type="AlphaFoldDB" id="A0A4D6C4Z3"/>
<feature type="transmembrane region" description="Helical" evidence="1">
    <location>
        <begin position="33"/>
        <end position="49"/>
    </location>
</feature>
<geneLocation type="chloroplast" evidence="2"/>
<keyword evidence="2" id="KW-0150">Chloroplast</keyword>
<evidence type="ECO:0000313" key="2">
    <source>
        <dbReference type="EMBL" id="QBX98437.1"/>
    </source>
</evidence>
<proteinExistence type="predicted"/>
<organism evidence="2">
    <name type="scientific">Chloropicon sp. RCC4434</name>
    <dbReference type="NCBI Taxonomy" id="2565277"/>
    <lineage>
        <taxon>Eukaryota</taxon>
        <taxon>Viridiplantae</taxon>
        <taxon>Chlorophyta</taxon>
        <taxon>Chloropicophyceae</taxon>
        <taxon>Chloropicales</taxon>
        <taxon>Chloropicaceae</taxon>
        <taxon>Chloropicon</taxon>
    </lineage>
</organism>
<accession>A0A4D6C4Z3</accession>
<protein>
    <submittedName>
        <fullName evidence="2">Hypothetical chloroplast RF20</fullName>
    </submittedName>
</protein>
<keyword evidence="1" id="KW-0472">Membrane</keyword>